<reference evidence="2 3" key="1">
    <citation type="journal article" date="2013" name="Genome Announc.">
        <title>Draft genome sequences for three mercury-methylating, sulfate-reducing bacteria.</title>
        <authorList>
            <person name="Brown S.D."/>
            <person name="Hurt R.A.Jr."/>
            <person name="Gilmour C.C."/>
            <person name="Elias D.A."/>
        </authorList>
    </citation>
    <scope>NUCLEOTIDE SEQUENCE [LARGE SCALE GENOMIC DNA]</scope>
    <source>
        <strain evidence="2 3">DSM 2059</strain>
    </source>
</reference>
<evidence type="ECO:0000259" key="1">
    <source>
        <dbReference type="Pfam" id="PF07883"/>
    </source>
</evidence>
<dbReference type="OrthoDB" id="9794183at2"/>
<dbReference type="EMBL" id="ATHJ01000069">
    <property type="protein sequence ID" value="EPR42136.1"/>
    <property type="molecule type" value="Genomic_DNA"/>
</dbReference>
<dbReference type="InterPro" id="IPR014710">
    <property type="entry name" value="RmlC-like_jellyroll"/>
</dbReference>
<dbReference type="PANTHER" id="PTHR36114">
    <property type="entry name" value="16.7 KDA PROTEIN IN WHIE LOCUS"/>
    <property type="match status" value="1"/>
</dbReference>
<name>S7TYA8_DESML</name>
<dbReference type="Gene3D" id="2.60.120.10">
    <property type="entry name" value="Jelly Rolls"/>
    <property type="match status" value="1"/>
</dbReference>
<sequence>MEKINITEKLRTFDKFWQSKLIGEYNGRPLKIIKLKGDFEWHHHKDEDEMLLVLKGQMTIEFQEDTLVLGEGDLFIIPCNTPHKLVAPQEVNILMIEPKTTLNTENHLSRRPVRPEEPM</sequence>
<dbReference type="AlphaFoldDB" id="S7TYA8"/>
<dbReference type="PANTHER" id="PTHR36114:SF1">
    <property type="entry name" value="16.7 KDA PROTEIN IN WHIE LOCUS"/>
    <property type="match status" value="1"/>
</dbReference>
<dbReference type="Proteomes" id="UP000014977">
    <property type="component" value="Unassembled WGS sequence"/>
</dbReference>
<organism evidence="2 3">
    <name type="scientific">Desulfococcus multivorans DSM 2059</name>
    <dbReference type="NCBI Taxonomy" id="1121405"/>
    <lineage>
        <taxon>Bacteria</taxon>
        <taxon>Pseudomonadati</taxon>
        <taxon>Thermodesulfobacteriota</taxon>
        <taxon>Desulfobacteria</taxon>
        <taxon>Desulfobacterales</taxon>
        <taxon>Desulfococcaceae</taxon>
        <taxon>Desulfococcus</taxon>
    </lineage>
</organism>
<dbReference type="RefSeq" id="WP_020876073.1">
    <property type="nucleotide sequence ID" value="NZ_ATHJ01000069.1"/>
</dbReference>
<dbReference type="Pfam" id="PF07883">
    <property type="entry name" value="Cupin_2"/>
    <property type="match status" value="1"/>
</dbReference>
<comment type="caution">
    <text evidence="2">The sequence shown here is derived from an EMBL/GenBank/DDBJ whole genome shotgun (WGS) entry which is preliminary data.</text>
</comment>
<dbReference type="STRING" id="897.B2D07_13070"/>
<dbReference type="InterPro" id="IPR052044">
    <property type="entry name" value="PKS_Associated_Protein"/>
</dbReference>
<evidence type="ECO:0000313" key="2">
    <source>
        <dbReference type="EMBL" id="EPR42136.1"/>
    </source>
</evidence>
<evidence type="ECO:0000313" key="3">
    <source>
        <dbReference type="Proteomes" id="UP000014977"/>
    </source>
</evidence>
<protein>
    <submittedName>
        <fullName evidence="2">Cupin 2 conserved barrel domain protein</fullName>
    </submittedName>
</protein>
<dbReference type="InterPro" id="IPR013096">
    <property type="entry name" value="Cupin_2"/>
</dbReference>
<keyword evidence="3" id="KW-1185">Reference proteome</keyword>
<proteinExistence type="predicted"/>
<dbReference type="CDD" id="cd02226">
    <property type="entry name" value="cupin_YdbB-like"/>
    <property type="match status" value="1"/>
</dbReference>
<feature type="domain" description="Cupin type-2" evidence="1">
    <location>
        <begin position="36"/>
        <end position="94"/>
    </location>
</feature>
<gene>
    <name evidence="2" type="ORF">dsmv_1689</name>
</gene>
<dbReference type="SUPFAM" id="SSF51182">
    <property type="entry name" value="RmlC-like cupins"/>
    <property type="match status" value="1"/>
</dbReference>
<dbReference type="eggNOG" id="COG0662">
    <property type="taxonomic scope" value="Bacteria"/>
</dbReference>
<dbReference type="InterPro" id="IPR011051">
    <property type="entry name" value="RmlC_Cupin_sf"/>
</dbReference>
<accession>S7TYA8</accession>